<keyword evidence="7 10" id="KW-0539">Nucleus</keyword>
<feature type="compositionally biased region" description="Acidic residues" evidence="11">
    <location>
        <begin position="38"/>
        <end position="54"/>
    </location>
</feature>
<dbReference type="Pfam" id="PF06102">
    <property type="entry name" value="RRP36"/>
    <property type="match status" value="1"/>
</dbReference>
<comment type="caution">
    <text evidence="12">The sequence shown here is derived from an EMBL/GenBank/DDBJ whole genome shotgun (WGS) entry which is preliminary data.</text>
</comment>
<keyword evidence="6" id="KW-0175">Coiled coil</keyword>
<evidence type="ECO:0000256" key="1">
    <source>
        <dbReference type="ARBA" id="ARBA00004604"/>
    </source>
</evidence>
<evidence type="ECO:0000256" key="7">
    <source>
        <dbReference type="ARBA" id="ARBA00023242"/>
    </source>
</evidence>
<keyword evidence="5 10" id="KW-0698">rRNA processing</keyword>
<evidence type="ECO:0000256" key="9">
    <source>
        <dbReference type="ARBA" id="ARBA00025053"/>
    </source>
</evidence>
<keyword evidence="4 10" id="KW-0690">Ribosome biogenesis</keyword>
<comment type="subunit">
    <text evidence="3 10">Associates with 90S and pre-40S pre-ribosomal particles.</text>
</comment>
<accession>A0A2S4PR41</accession>
<dbReference type="OrthoDB" id="448446at2759"/>
<dbReference type="EMBL" id="PEDP01000984">
    <property type="protein sequence ID" value="POS84502.1"/>
    <property type="molecule type" value="Genomic_DNA"/>
</dbReference>
<evidence type="ECO:0000256" key="4">
    <source>
        <dbReference type="ARBA" id="ARBA00022517"/>
    </source>
</evidence>
<feature type="compositionally biased region" description="Basic and acidic residues" evidence="11">
    <location>
        <begin position="139"/>
        <end position="151"/>
    </location>
</feature>
<evidence type="ECO:0000256" key="8">
    <source>
        <dbReference type="ARBA" id="ARBA00023274"/>
    </source>
</evidence>
<organism evidence="12 13">
    <name type="scientific">Erysiphe pulchra</name>
    <dbReference type="NCBI Taxonomy" id="225359"/>
    <lineage>
        <taxon>Eukaryota</taxon>
        <taxon>Fungi</taxon>
        <taxon>Dikarya</taxon>
        <taxon>Ascomycota</taxon>
        <taxon>Pezizomycotina</taxon>
        <taxon>Leotiomycetes</taxon>
        <taxon>Erysiphales</taxon>
        <taxon>Erysiphaceae</taxon>
        <taxon>Erysiphe</taxon>
    </lineage>
</organism>
<feature type="region of interest" description="Disordered" evidence="11">
    <location>
        <begin position="78"/>
        <end position="151"/>
    </location>
</feature>
<evidence type="ECO:0000256" key="11">
    <source>
        <dbReference type="SAM" id="MobiDB-lite"/>
    </source>
</evidence>
<evidence type="ECO:0000256" key="3">
    <source>
        <dbReference type="ARBA" id="ARBA00011167"/>
    </source>
</evidence>
<dbReference type="GO" id="GO:0030686">
    <property type="term" value="C:90S preribosome"/>
    <property type="evidence" value="ECO:0007669"/>
    <property type="project" value="TreeGrafter"/>
</dbReference>
<dbReference type="InterPro" id="IPR009292">
    <property type="entry name" value="RRP36"/>
</dbReference>
<protein>
    <recommendedName>
        <fullName evidence="10">rRNA biogenesis protein RRP36</fullName>
    </recommendedName>
</protein>
<evidence type="ECO:0000256" key="5">
    <source>
        <dbReference type="ARBA" id="ARBA00022552"/>
    </source>
</evidence>
<dbReference type="GO" id="GO:0000462">
    <property type="term" value="P:maturation of SSU-rRNA from tricistronic rRNA transcript (SSU-rRNA, 5.8S rRNA, LSU-rRNA)"/>
    <property type="evidence" value="ECO:0007669"/>
    <property type="project" value="TreeGrafter"/>
</dbReference>
<dbReference type="PANTHER" id="PTHR21738:SF0">
    <property type="entry name" value="RIBOSOMAL RNA PROCESSING PROTEIN 36 HOMOLOG"/>
    <property type="match status" value="1"/>
</dbReference>
<evidence type="ECO:0000313" key="12">
    <source>
        <dbReference type="EMBL" id="POS84502.1"/>
    </source>
</evidence>
<dbReference type="GO" id="GO:0005730">
    <property type="term" value="C:nucleolus"/>
    <property type="evidence" value="ECO:0007669"/>
    <property type="project" value="UniProtKB-SubCell"/>
</dbReference>
<comment type="function">
    <text evidence="9 10">Component of the 90S pre-ribosome involved in the maturation of rRNAs. Required for early cleavages of the pre-RNAs in the 40S ribosomal subunit maturation pathway.</text>
</comment>
<dbReference type="PANTHER" id="PTHR21738">
    <property type="entry name" value="RIBOSOMAL RNA PROCESSING PROTEIN 36 HOMOLOG"/>
    <property type="match status" value="1"/>
</dbReference>
<proteinExistence type="inferred from homology"/>
<keyword evidence="13" id="KW-1185">Reference proteome</keyword>
<evidence type="ECO:0000313" key="13">
    <source>
        <dbReference type="Proteomes" id="UP000237438"/>
    </source>
</evidence>
<evidence type="ECO:0000256" key="10">
    <source>
        <dbReference type="RuleBase" id="RU368027"/>
    </source>
</evidence>
<feature type="compositionally biased region" description="Basic and acidic residues" evidence="11">
    <location>
        <begin position="89"/>
        <end position="106"/>
    </location>
</feature>
<dbReference type="AlphaFoldDB" id="A0A2S4PR41"/>
<comment type="similarity">
    <text evidence="2 10">Belongs to the RRP36 family.</text>
</comment>
<name>A0A2S4PR41_9PEZI</name>
<keyword evidence="8 10" id="KW-0687">Ribonucleoprotein</keyword>
<evidence type="ECO:0000256" key="2">
    <source>
        <dbReference type="ARBA" id="ARBA00009418"/>
    </source>
</evidence>
<dbReference type="STRING" id="225359.A0A2S4PR41"/>
<feature type="compositionally biased region" description="Polar residues" evidence="11">
    <location>
        <begin position="78"/>
        <end position="87"/>
    </location>
</feature>
<reference evidence="12 13" key="1">
    <citation type="submission" date="2017-10" db="EMBL/GenBank/DDBJ databases">
        <title>Development of genomic resources for the powdery mildew, Erysiphe pulchra.</title>
        <authorList>
            <person name="Wadl P.A."/>
            <person name="Mack B.M."/>
            <person name="Moore G."/>
            <person name="Beltz S.B."/>
        </authorList>
    </citation>
    <scope>NUCLEOTIDE SEQUENCE [LARGE SCALE GENOMIC DNA]</scope>
    <source>
        <strain evidence="12">Cflorida</strain>
    </source>
</reference>
<dbReference type="Proteomes" id="UP000237438">
    <property type="component" value="Unassembled WGS sequence"/>
</dbReference>
<evidence type="ECO:0000256" key="6">
    <source>
        <dbReference type="ARBA" id="ARBA00023054"/>
    </source>
</evidence>
<feature type="region of interest" description="Disordered" evidence="11">
    <location>
        <begin position="28"/>
        <end position="54"/>
    </location>
</feature>
<gene>
    <name evidence="12" type="ORF">EPUL_004020</name>
</gene>
<sequence length="295" mass="34193">MSQKRSIYDEETRRVKFRRELSEDIISLPSSQPRSIDSDSDIEDIDDIDDGKAIEEEDTLSIQAKAAASISFGALAKAQSTLTQSNSSRRKDTSQIDSSWKEDLVKLKNQSSGTKAHREFHRSNNHAPTEITSKKAVTRKREVVPVKTRQARDPRFEPLGASLQAITLTKAYSFLDDYRETEMKDLKAAIKKTKDVAEKEKLKKTLLVMESKKKAKLRKLKEQEIVDRHRKQEKALVKQGKKPFYLKKSERKKQVLLDQFNELKGKKLDRVIERRRKKIEGKEKKRMPLVRRSQE</sequence>
<comment type="subcellular location">
    <subcellularLocation>
        <location evidence="1 10">Nucleus</location>
        <location evidence="1 10">Nucleolus</location>
    </subcellularLocation>
</comment>